<feature type="transmembrane region" description="Helical" evidence="6">
    <location>
        <begin position="139"/>
        <end position="157"/>
    </location>
</feature>
<dbReference type="AlphaFoldDB" id="A0A383S788"/>
<gene>
    <name evidence="7" type="ORF">D7U36_10075</name>
    <name evidence="8" type="ORF">PROPAUS_1031</name>
</gene>
<keyword evidence="5 6" id="KW-0472">Membrane</keyword>
<keyword evidence="4 6" id="KW-1133">Transmembrane helix</keyword>
<reference evidence="8" key="2">
    <citation type="submission" date="2018-08" db="EMBL/GenBank/DDBJ databases">
        <authorList>
            <person name="Ferrada E.E."/>
            <person name="Latorre B.A."/>
        </authorList>
    </citation>
    <scope>NUCLEOTIDE SEQUENCE [LARGE SCALE GENOMIC DNA]</scope>
    <source>
        <strain evidence="8">Propionibacterium_australiense1</strain>
    </source>
</reference>
<dbReference type="GO" id="GO:0015648">
    <property type="term" value="F:lipid-linked peptidoglycan transporter activity"/>
    <property type="evidence" value="ECO:0007669"/>
    <property type="project" value="TreeGrafter"/>
</dbReference>
<dbReference type="GO" id="GO:0005886">
    <property type="term" value="C:plasma membrane"/>
    <property type="evidence" value="ECO:0007669"/>
    <property type="project" value="TreeGrafter"/>
</dbReference>
<evidence type="ECO:0000256" key="5">
    <source>
        <dbReference type="ARBA" id="ARBA00023136"/>
    </source>
</evidence>
<comment type="subcellular location">
    <subcellularLocation>
        <location evidence="1">Membrane</location>
        <topology evidence="1">Multi-pass membrane protein</topology>
    </subcellularLocation>
</comment>
<feature type="transmembrane region" description="Helical" evidence="6">
    <location>
        <begin position="346"/>
        <end position="367"/>
    </location>
</feature>
<dbReference type="GO" id="GO:0032153">
    <property type="term" value="C:cell division site"/>
    <property type="evidence" value="ECO:0007669"/>
    <property type="project" value="TreeGrafter"/>
</dbReference>
<feature type="transmembrane region" description="Helical" evidence="6">
    <location>
        <begin position="177"/>
        <end position="196"/>
    </location>
</feature>
<dbReference type="GO" id="GO:0016740">
    <property type="term" value="F:transferase activity"/>
    <property type="evidence" value="ECO:0007669"/>
    <property type="project" value="UniProtKB-KW"/>
</dbReference>
<dbReference type="GO" id="GO:0008360">
    <property type="term" value="P:regulation of cell shape"/>
    <property type="evidence" value="ECO:0007669"/>
    <property type="project" value="UniProtKB-KW"/>
</dbReference>
<dbReference type="EMBL" id="RCIW01000015">
    <property type="protein sequence ID" value="RLP08200.1"/>
    <property type="molecule type" value="Genomic_DNA"/>
</dbReference>
<dbReference type="PANTHER" id="PTHR30474">
    <property type="entry name" value="CELL CYCLE PROTEIN"/>
    <property type="match status" value="1"/>
</dbReference>
<dbReference type="InterPro" id="IPR001182">
    <property type="entry name" value="FtsW/RodA"/>
</dbReference>
<evidence type="ECO:0000256" key="3">
    <source>
        <dbReference type="ARBA" id="ARBA00022960"/>
    </source>
</evidence>
<keyword evidence="9" id="KW-1185">Reference proteome</keyword>
<evidence type="ECO:0000256" key="1">
    <source>
        <dbReference type="ARBA" id="ARBA00004141"/>
    </source>
</evidence>
<sequence>MSSTDTGQTVVYRKRRNIELALIIVAALLGVGGFALTTINISGALPANLPWVAGGWLVLCLVAHLAVRIKAPWADPVILPCVLALNGLGLAMIYRLDQDEPVSTLVNGQLMWTAVGITLFVVVLFGVRDYRDLQRYPYVLFLVGLLLLLLPLVPGLASAANEANGSRIWISVAGFSFQPAEIAKIILTLAFASYLAEHRDVLQLAGRSWGRFRMPRGRDLLPIMVMWLAAVAVIVFENDLGTALLFFGLFVMMLYVATSQARWVVIGAVLFGGAGFIAYNVLYHVQVRFSSWLDPFSDPAQNGQIISAQYGMAWGGLFGRGWGQGRPSLVPLAQSDFIASALAEELGLVGLMAVIVIYGLIIARGLRAALTAHDAFGKLLAGGLSFTFALQVFAIIGGATRLLPLTGLTTPFLSQGGSSLVANWVIIAALMQISHAGRAPAAASGSPAETDLADAPTTFLKRVEA</sequence>
<feature type="transmembrane region" description="Helical" evidence="6">
    <location>
        <begin position="412"/>
        <end position="431"/>
    </location>
</feature>
<feature type="transmembrane region" description="Helical" evidence="6">
    <location>
        <begin position="240"/>
        <end position="257"/>
    </location>
</feature>
<evidence type="ECO:0000313" key="10">
    <source>
        <dbReference type="Proteomes" id="UP000279336"/>
    </source>
</evidence>
<evidence type="ECO:0000313" key="9">
    <source>
        <dbReference type="Proteomes" id="UP000263928"/>
    </source>
</evidence>
<dbReference type="RefSeq" id="WP_119161481.1">
    <property type="nucleotide sequence ID" value="NZ_LR134442.1"/>
</dbReference>
<reference evidence="9" key="1">
    <citation type="submission" date="2018-08" db="EMBL/GenBank/DDBJ databases">
        <authorList>
            <person name="Hornung B."/>
        </authorList>
    </citation>
    <scope>NUCLEOTIDE SEQUENCE [LARGE SCALE GENOMIC DNA]</scope>
</reference>
<keyword evidence="3" id="KW-0133">Cell shape</keyword>
<evidence type="ECO:0000313" key="7">
    <source>
        <dbReference type="EMBL" id="RLP08200.1"/>
    </source>
</evidence>
<feature type="transmembrane region" description="Helical" evidence="6">
    <location>
        <begin position="264"/>
        <end position="285"/>
    </location>
</feature>
<reference evidence="7 10" key="3">
    <citation type="submission" date="2018-10" db="EMBL/GenBank/DDBJ databases">
        <title>Propionibacterium australiense Genome Sequencing and Assembly.</title>
        <authorList>
            <person name="Bernier A.-M."/>
            <person name="Bernard K."/>
        </authorList>
    </citation>
    <scope>NUCLEOTIDE SEQUENCE [LARGE SCALE GENOMIC DNA]</scope>
    <source>
        <strain evidence="7 10">NML98A078</strain>
    </source>
</reference>
<evidence type="ECO:0000313" key="8">
    <source>
        <dbReference type="EMBL" id="SYZ33116.1"/>
    </source>
</evidence>
<protein>
    <submittedName>
        <fullName evidence="7">FtsW/RodA/SpoVE family cell cycle protein</fullName>
    </submittedName>
    <submittedName>
        <fullName evidence="8">Probable peptidoglycan glycosyltransferase FtsW/RodA</fullName>
    </submittedName>
</protein>
<evidence type="ECO:0000256" key="4">
    <source>
        <dbReference type="ARBA" id="ARBA00022989"/>
    </source>
</evidence>
<dbReference type="Proteomes" id="UP000263928">
    <property type="component" value="Unassembled WGS sequence"/>
</dbReference>
<dbReference type="OrthoDB" id="9812661at2"/>
<proteinExistence type="predicted"/>
<keyword evidence="8" id="KW-0808">Transferase</keyword>
<name>A0A383S788_9ACTN</name>
<evidence type="ECO:0000256" key="6">
    <source>
        <dbReference type="SAM" id="Phobius"/>
    </source>
</evidence>
<feature type="transmembrane region" description="Helical" evidence="6">
    <location>
        <begin position="379"/>
        <end position="400"/>
    </location>
</feature>
<feature type="transmembrane region" description="Helical" evidence="6">
    <location>
        <begin position="77"/>
        <end position="96"/>
    </location>
</feature>
<feature type="transmembrane region" description="Helical" evidence="6">
    <location>
        <begin position="108"/>
        <end position="127"/>
    </location>
</feature>
<dbReference type="Proteomes" id="UP000279336">
    <property type="component" value="Unassembled WGS sequence"/>
</dbReference>
<feature type="transmembrane region" description="Helical" evidence="6">
    <location>
        <begin position="20"/>
        <end position="41"/>
    </location>
</feature>
<dbReference type="GO" id="GO:0051301">
    <property type="term" value="P:cell division"/>
    <property type="evidence" value="ECO:0007669"/>
    <property type="project" value="InterPro"/>
</dbReference>
<dbReference type="EMBL" id="UNQJ01000005">
    <property type="protein sequence ID" value="SYZ33116.1"/>
    <property type="molecule type" value="Genomic_DNA"/>
</dbReference>
<organism evidence="8 9">
    <name type="scientific">Propionibacterium australiense</name>
    <dbReference type="NCBI Taxonomy" id="119981"/>
    <lineage>
        <taxon>Bacteria</taxon>
        <taxon>Bacillati</taxon>
        <taxon>Actinomycetota</taxon>
        <taxon>Actinomycetes</taxon>
        <taxon>Propionibacteriales</taxon>
        <taxon>Propionibacteriaceae</taxon>
        <taxon>Propionibacterium</taxon>
    </lineage>
</organism>
<accession>A0A383S788</accession>
<dbReference type="Pfam" id="PF01098">
    <property type="entry name" value="FTSW_RODA_SPOVE"/>
    <property type="match status" value="1"/>
</dbReference>
<evidence type="ECO:0000256" key="2">
    <source>
        <dbReference type="ARBA" id="ARBA00022692"/>
    </source>
</evidence>
<feature type="transmembrane region" description="Helical" evidence="6">
    <location>
        <begin position="47"/>
        <end position="65"/>
    </location>
</feature>
<feature type="transmembrane region" description="Helical" evidence="6">
    <location>
        <begin position="217"/>
        <end position="234"/>
    </location>
</feature>
<keyword evidence="2 6" id="KW-0812">Transmembrane</keyword>
<dbReference type="PANTHER" id="PTHR30474:SF3">
    <property type="entry name" value="PEPTIDOGLYCAN GLYCOSYLTRANSFERASE RODA"/>
    <property type="match status" value="1"/>
</dbReference>